<evidence type="ECO:0000313" key="3">
    <source>
        <dbReference type="EMBL" id="TMQ57290.1"/>
    </source>
</evidence>
<accession>A0A538SER1</accession>
<evidence type="ECO:0000313" key="2">
    <source>
        <dbReference type="EMBL" id="TMQ49856.1"/>
    </source>
</evidence>
<protein>
    <submittedName>
        <fullName evidence="2">Zinc-binding dehydrogenase</fullName>
    </submittedName>
</protein>
<gene>
    <name evidence="2" type="ORF">E6K71_03830</name>
    <name evidence="3" type="ORF">E6K75_07215</name>
</gene>
<dbReference type="Gene3D" id="3.90.180.10">
    <property type="entry name" value="Medium-chain alcohol dehydrogenases, catalytic domain"/>
    <property type="match status" value="1"/>
</dbReference>
<dbReference type="SUPFAM" id="SSF51735">
    <property type="entry name" value="NAD(P)-binding Rossmann-fold domains"/>
    <property type="match status" value="1"/>
</dbReference>
<reference evidence="4 5" key="1">
    <citation type="journal article" date="2019" name="Nat. Microbiol.">
        <title>Mediterranean grassland soil C-N compound turnover is dependent on rainfall and depth, and is mediated by genomically divergent microorganisms.</title>
        <authorList>
            <person name="Diamond S."/>
            <person name="Andeer P.F."/>
            <person name="Li Z."/>
            <person name="Crits-Christoph A."/>
            <person name="Burstein D."/>
            <person name="Anantharaman K."/>
            <person name="Lane K.R."/>
            <person name="Thomas B.C."/>
            <person name="Pan C."/>
            <person name="Northen T.R."/>
            <person name="Banfield J.F."/>
        </authorList>
    </citation>
    <scope>NUCLEOTIDE SEQUENCE [LARGE SCALE GENOMIC DNA]</scope>
    <source>
        <strain evidence="2">WS_1</strain>
        <strain evidence="3">WS_5</strain>
    </source>
</reference>
<dbReference type="InterPro" id="IPR013154">
    <property type="entry name" value="ADH-like_N"/>
</dbReference>
<dbReference type="Pfam" id="PF08240">
    <property type="entry name" value="ADH_N"/>
    <property type="match status" value="1"/>
</dbReference>
<dbReference type="EMBL" id="VBOV01000173">
    <property type="protein sequence ID" value="TMQ57290.1"/>
    <property type="molecule type" value="Genomic_DNA"/>
</dbReference>
<dbReference type="GO" id="GO:0016491">
    <property type="term" value="F:oxidoreductase activity"/>
    <property type="evidence" value="ECO:0007669"/>
    <property type="project" value="InterPro"/>
</dbReference>
<evidence type="ECO:0000259" key="1">
    <source>
        <dbReference type="SMART" id="SM00829"/>
    </source>
</evidence>
<evidence type="ECO:0000313" key="4">
    <source>
        <dbReference type="Proteomes" id="UP000316292"/>
    </source>
</evidence>
<dbReference type="SMART" id="SM00829">
    <property type="entry name" value="PKS_ER"/>
    <property type="match status" value="1"/>
</dbReference>
<dbReference type="InterPro" id="IPR011032">
    <property type="entry name" value="GroES-like_sf"/>
</dbReference>
<name>A0A538SER1_UNCEI</name>
<feature type="domain" description="Enoyl reductase (ER)" evidence="1">
    <location>
        <begin position="49"/>
        <end position="374"/>
    </location>
</feature>
<dbReference type="PANTHER" id="PTHR43677:SF4">
    <property type="entry name" value="QUINONE OXIDOREDUCTASE-LIKE PROTEIN 2"/>
    <property type="match status" value="1"/>
</dbReference>
<proteinExistence type="predicted"/>
<organism evidence="2 4">
    <name type="scientific">Eiseniibacteriota bacterium</name>
    <dbReference type="NCBI Taxonomy" id="2212470"/>
    <lineage>
        <taxon>Bacteria</taxon>
        <taxon>Candidatus Eiseniibacteriota</taxon>
    </lineage>
</organism>
<evidence type="ECO:0000313" key="5">
    <source>
        <dbReference type="Proteomes" id="UP000320913"/>
    </source>
</evidence>
<dbReference type="Pfam" id="PF13602">
    <property type="entry name" value="ADH_zinc_N_2"/>
    <property type="match status" value="1"/>
</dbReference>
<dbReference type="InterPro" id="IPR051397">
    <property type="entry name" value="Zn-ADH-like_protein"/>
</dbReference>
<comment type="caution">
    <text evidence="2">The sequence shown here is derived from an EMBL/GenBank/DDBJ whole genome shotgun (WGS) entry which is preliminary data.</text>
</comment>
<dbReference type="EMBL" id="VBOR01000049">
    <property type="protein sequence ID" value="TMQ49856.1"/>
    <property type="molecule type" value="Genomic_DNA"/>
</dbReference>
<dbReference type="InterPro" id="IPR020843">
    <property type="entry name" value="ER"/>
</dbReference>
<dbReference type="Proteomes" id="UP000316292">
    <property type="component" value="Unassembled WGS sequence"/>
</dbReference>
<dbReference type="SUPFAM" id="SSF50129">
    <property type="entry name" value="GroES-like"/>
    <property type="match status" value="1"/>
</dbReference>
<dbReference type="AlphaFoldDB" id="A0A538SER1"/>
<sequence>MRSARASRRWSHDCAPGNRNGPARIVPCAPCAPDVRDSTMRAVLLRRAGPPKSLRVEEVPDPIARPGEVLLSIKAAGVNFADVLVRQGLYPDAPERPFIPGFESSGEVLALGEGVNGLEVGQRVLAFHSSGGYAEKIAAPAANVLPIPDSLGAQSAVVLPLNYGTAYVALYRTGPVEPGMRVFLHAAAGGVGLAVVDLARRAGLEVVGAASSHFKRERLQAEGVKHVVDSRRARVDRVARALYGKNGGFDIVIDSVGGRSIGEGLRALKPGGRLVSCGVARMSGGGVLGALRLFFTTPRIHPLALLRGSRGIFGVNLAPLMRDQAGARRILEELLRLTASGEIHPEPGRVLPLAEAGMAHQLLERRRNVGKIVLRV</sequence>
<dbReference type="InterPro" id="IPR036291">
    <property type="entry name" value="NAD(P)-bd_dom_sf"/>
</dbReference>
<dbReference type="PANTHER" id="PTHR43677">
    <property type="entry name" value="SHORT-CHAIN DEHYDROGENASE/REDUCTASE"/>
    <property type="match status" value="1"/>
</dbReference>
<dbReference type="Gene3D" id="3.40.50.720">
    <property type="entry name" value="NAD(P)-binding Rossmann-like Domain"/>
    <property type="match status" value="1"/>
</dbReference>
<dbReference type="Proteomes" id="UP000320913">
    <property type="component" value="Unassembled WGS sequence"/>
</dbReference>